<feature type="region of interest" description="Disordered" evidence="1">
    <location>
        <begin position="1"/>
        <end position="26"/>
    </location>
</feature>
<evidence type="ECO:0000313" key="3">
    <source>
        <dbReference type="Proteomes" id="UP000620124"/>
    </source>
</evidence>
<reference evidence="2" key="1">
    <citation type="submission" date="2020-05" db="EMBL/GenBank/DDBJ databases">
        <title>Mycena genomes resolve the evolution of fungal bioluminescence.</title>
        <authorList>
            <person name="Tsai I.J."/>
        </authorList>
    </citation>
    <scope>NUCLEOTIDE SEQUENCE</scope>
    <source>
        <strain evidence="2">CCC161011</strain>
    </source>
</reference>
<dbReference type="OrthoDB" id="2122982at2759"/>
<name>A0A8H6XK65_9AGAR</name>
<gene>
    <name evidence="2" type="ORF">MVEN_01784700</name>
</gene>
<feature type="region of interest" description="Disordered" evidence="1">
    <location>
        <begin position="1127"/>
        <end position="1166"/>
    </location>
</feature>
<dbReference type="AlphaFoldDB" id="A0A8H6XK65"/>
<feature type="region of interest" description="Disordered" evidence="1">
    <location>
        <begin position="47"/>
        <end position="97"/>
    </location>
</feature>
<feature type="compositionally biased region" description="Polar residues" evidence="1">
    <location>
        <begin position="1128"/>
        <end position="1137"/>
    </location>
</feature>
<keyword evidence="3" id="KW-1185">Reference proteome</keyword>
<evidence type="ECO:0000313" key="2">
    <source>
        <dbReference type="EMBL" id="KAF7341977.1"/>
    </source>
</evidence>
<accession>A0A8H6XK65</accession>
<protein>
    <recommendedName>
        <fullName evidence="4">Vacuolar protein sorting-associated protein 13 second N-terminal domain-containing protein</fullName>
    </recommendedName>
</protein>
<dbReference type="EMBL" id="JACAZI010000017">
    <property type="protein sequence ID" value="KAF7341977.1"/>
    <property type="molecule type" value="Genomic_DNA"/>
</dbReference>
<sequence length="1277" mass="142144">MCFSAQHADAPPLEEAEPEESAQANPKIGKRRVVWISIPTEHLWLVSAPPPTLTHTSTSHPPTTPKTPNEPAVSNGAPYPPPLPPVASKAPENALPDDELSKDLRGAWTSATTAPKVSKVDKVLLQVENGVTGAMEKHEKGKPIMEGIKTGLEVVGGMEAIEKGINSFMEGMPVLMNALDEVAKLHPFIGVAVMAFKAVWALEQKRRENDRRILALHMEMKNMMGVLTQLKNVQDAEEVAPDGTTIKGRMQELGKAVAEDIKSLRECMRHIFQEKTRGIFDKRRGEFEFALAIHTAVGVDQANRVINTVDETTQEMNAKMDIMMKMFAQFVTPEQKEMARLVEQRGGQAVLDNDKALKELNDWENKLQGAGAAHGGKNAKAPDLDDLKDDLHTDPDAAMEQNMVVFNRKFEVQTRQIIDEMSRVVERQGDRIISAVTAGPHDKIKDAHVHSIWKEMGWRGSVKSRHFVMALRDHFQEESSHKKAAEGNPEDHTAMVVEKTDAWTLEYINVVYLQAISEAFDDDASGFVTVAEVNTFTTMRPLDWSLPRWIAYWAIGHHQAMQIYANKISELLGKMFAILPKILPANKSSVNMYLDMIYRGVWSVVASLNPCNVNEALHAKFSSYIEAEETRIRGNLEAVQYDIDAPDTLELVTGEGRIERYVLPVMYLLLERHFEIFRVCQTRTVHPDELWDAGDTLQYVLDSVLLRLQTLQSIFKQQKLDLDQQFKGFAHGLYEYVNNPNLIWDAKLVQEAKLVEYSYDDSKEAQDIDVTKILNYPVDKELLDFDAYAPPPAVQPTSETVQTLPALAGVLGVWHGHMYWPATAPSPNAGMCTIELKPSSTDGDVQFFTASSRANGTDFNIAGKARAGATPGTLTISFKRSFPARYPAQYMTGTYCATTETLSGTYSFEASSWENSDSGSEKDEKMPHGAFIFRRIAPEYMCFAPAPVEGKTARALWTFAIGAVLFDVRRKGWSWSYFEQRRDFRRKFIELYIRGTKFGPPLTQEDAAEWSRVVKFLTTSDSRFYHSLADQQIRATTDHHVYCDNCRGIVGGARISCLVCQMKDTFNTVDFCSTPGCIENRVSRDDMQKAHQPHHDLMKVRRKLHTRTFGATYRSAKEALKHARTFFKTAQPNANAESDSKSGGGDENGSASDTEDEEGHTPVVQVKPVPTLAVTIPDVPRRLSMFLTSAVSAPPDAGFSNPPCSACNKPVLQPCWYCVQCAGATFICWECDAKDDPAAVAFGEHDFHTHDLVRGAGARGGARLFDGGKVDGAGGEV</sequence>
<organism evidence="2 3">
    <name type="scientific">Mycena venus</name>
    <dbReference type="NCBI Taxonomy" id="2733690"/>
    <lineage>
        <taxon>Eukaryota</taxon>
        <taxon>Fungi</taxon>
        <taxon>Dikarya</taxon>
        <taxon>Basidiomycota</taxon>
        <taxon>Agaricomycotina</taxon>
        <taxon>Agaricomycetes</taxon>
        <taxon>Agaricomycetidae</taxon>
        <taxon>Agaricales</taxon>
        <taxon>Marasmiineae</taxon>
        <taxon>Mycenaceae</taxon>
        <taxon>Mycena</taxon>
    </lineage>
</organism>
<proteinExistence type="predicted"/>
<evidence type="ECO:0000256" key="1">
    <source>
        <dbReference type="SAM" id="MobiDB-lite"/>
    </source>
</evidence>
<dbReference type="Proteomes" id="UP000620124">
    <property type="component" value="Unassembled WGS sequence"/>
</dbReference>
<evidence type="ECO:0008006" key="4">
    <source>
        <dbReference type="Google" id="ProtNLM"/>
    </source>
</evidence>
<dbReference type="InterPro" id="IPR018247">
    <property type="entry name" value="EF_Hand_1_Ca_BS"/>
</dbReference>
<dbReference type="PROSITE" id="PS00018">
    <property type="entry name" value="EF_HAND_1"/>
    <property type="match status" value="1"/>
</dbReference>
<comment type="caution">
    <text evidence="2">The sequence shown here is derived from an EMBL/GenBank/DDBJ whole genome shotgun (WGS) entry which is preliminary data.</text>
</comment>